<evidence type="ECO:0000313" key="2">
    <source>
        <dbReference type="EMBL" id="KAF3700766.1"/>
    </source>
</evidence>
<sequence>MKLFAALKHTGANAHVQIYRPAAARTQPQTQEETTTQTAKTTTAGPLLMHAALTPAQRRYLCTIAASYGPTRVRHLITQHYINVLHRWKCTGHSSDRDEVTVMAVTPHESESGKGQSLSQSEVPSRAKHKERKNTNSQPPGKSFLPNIPDREKRFSRTLASKPRKMKMHKTTSPKIKRSPRRFKNRLLKEEEDEEEEGKGNSLSQYLSSLSVGEQDQCSFSDSFIL</sequence>
<feature type="compositionally biased region" description="Basic residues" evidence="1">
    <location>
        <begin position="162"/>
        <end position="186"/>
    </location>
</feature>
<dbReference type="EMBL" id="CM015727">
    <property type="protein sequence ID" value="KAF3700766.1"/>
    <property type="molecule type" value="Genomic_DNA"/>
</dbReference>
<proteinExistence type="predicted"/>
<keyword evidence="3" id="KW-1185">Reference proteome</keyword>
<dbReference type="Proteomes" id="UP000503349">
    <property type="component" value="Chromosome 16"/>
</dbReference>
<feature type="compositionally biased region" description="Polar residues" evidence="1">
    <location>
        <begin position="113"/>
        <end position="123"/>
    </location>
</feature>
<accession>A0A6G1QF72</accession>
<organism evidence="2 3">
    <name type="scientific">Channa argus</name>
    <name type="common">Northern snakehead</name>
    <name type="synonym">Ophicephalus argus</name>
    <dbReference type="NCBI Taxonomy" id="215402"/>
    <lineage>
        <taxon>Eukaryota</taxon>
        <taxon>Metazoa</taxon>
        <taxon>Chordata</taxon>
        <taxon>Craniata</taxon>
        <taxon>Vertebrata</taxon>
        <taxon>Euteleostomi</taxon>
        <taxon>Actinopterygii</taxon>
        <taxon>Neopterygii</taxon>
        <taxon>Teleostei</taxon>
        <taxon>Neoteleostei</taxon>
        <taxon>Acanthomorphata</taxon>
        <taxon>Anabantaria</taxon>
        <taxon>Anabantiformes</taxon>
        <taxon>Channoidei</taxon>
        <taxon>Channidae</taxon>
        <taxon>Channa</taxon>
    </lineage>
</organism>
<feature type="region of interest" description="Disordered" evidence="1">
    <location>
        <begin position="106"/>
        <end position="202"/>
    </location>
</feature>
<reference evidence="3" key="2">
    <citation type="submission" date="2019-02" db="EMBL/GenBank/DDBJ databases">
        <title>Opniocepnalus argus Var Kimnra genome.</title>
        <authorList>
            <person name="Zhou C."/>
            <person name="Xiao S."/>
        </authorList>
    </citation>
    <scope>NUCLEOTIDE SEQUENCE [LARGE SCALE GENOMIC DNA]</scope>
</reference>
<name>A0A6G1QF72_CHAAH</name>
<gene>
    <name evidence="2" type="ORF">EXN66_Car016454</name>
</gene>
<dbReference type="AlphaFoldDB" id="A0A6G1QF72"/>
<protein>
    <submittedName>
        <fullName evidence="2">Protein FAM216A</fullName>
    </submittedName>
</protein>
<evidence type="ECO:0000313" key="3">
    <source>
        <dbReference type="Proteomes" id="UP000503349"/>
    </source>
</evidence>
<reference evidence="2 3" key="1">
    <citation type="submission" date="2019-02" db="EMBL/GenBank/DDBJ databases">
        <title>Opniocepnalus argus genome.</title>
        <authorList>
            <person name="Zhou C."/>
            <person name="Xiao S."/>
        </authorList>
    </citation>
    <scope>NUCLEOTIDE SEQUENCE [LARGE SCALE GENOMIC DNA]</scope>
    <source>
        <strain evidence="2">OARG1902GOOAL</strain>
        <tissue evidence="2">Muscle</tissue>
    </source>
</reference>
<evidence type="ECO:0000256" key="1">
    <source>
        <dbReference type="SAM" id="MobiDB-lite"/>
    </source>
</evidence>